<dbReference type="Proteomes" id="UP001595387">
    <property type="component" value="Unassembled WGS sequence"/>
</dbReference>
<keyword evidence="2" id="KW-1185">Reference proteome</keyword>
<comment type="caution">
    <text evidence="1">The sequence shown here is derived from an EMBL/GenBank/DDBJ whole genome shotgun (WGS) entry which is preliminary data.</text>
</comment>
<reference evidence="2" key="1">
    <citation type="journal article" date="2019" name="Int. J. Syst. Evol. Microbiol.">
        <title>The Global Catalogue of Microorganisms (GCM) 10K type strain sequencing project: providing services to taxonomists for standard genome sequencing and annotation.</title>
        <authorList>
            <consortium name="The Broad Institute Genomics Platform"/>
            <consortium name="The Broad Institute Genome Sequencing Center for Infectious Disease"/>
            <person name="Wu L."/>
            <person name="Ma J."/>
        </authorList>
    </citation>
    <scope>NUCLEOTIDE SEQUENCE [LARGE SCALE GENOMIC DNA]</scope>
    <source>
        <strain evidence="2">KCTC 13193</strain>
    </source>
</reference>
<accession>A0ABV7A4L1</accession>
<evidence type="ECO:0000313" key="1">
    <source>
        <dbReference type="EMBL" id="MFC2947979.1"/>
    </source>
</evidence>
<proteinExistence type="predicted"/>
<organism evidence="1 2">
    <name type="scientific">Virgibacillus sediminis</name>
    <dbReference type="NCBI Taxonomy" id="202260"/>
    <lineage>
        <taxon>Bacteria</taxon>
        <taxon>Bacillati</taxon>
        <taxon>Bacillota</taxon>
        <taxon>Bacilli</taxon>
        <taxon>Bacillales</taxon>
        <taxon>Bacillaceae</taxon>
        <taxon>Virgibacillus</taxon>
    </lineage>
</organism>
<sequence length="64" mass="7710">MHYKERLLIHELVKKYNINSEMVLKLLKESKMTSYENVKDSEKISEIENLISFYIKMEQKGESK</sequence>
<dbReference type="EMBL" id="JBHRRZ010000012">
    <property type="protein sequence ID" value="MFC2947979.1"/>
    <property type="molecule type" value="Genomic_DNA"/>
</dbReference>
<protein>
    <submittedName>
        <fullName evidence="1">Uncharacterized protein</fullName>
    </submittedName>
</protein>
<evidence type="ECO:0000313" key="2">
    <source>
        <dbReference type="Proteomes" id="UP001595387"/>
    </source>
</evidence>
<dbReference type="RefSeq" id="WP_390304439.1">
    <property type="nucleotide sequence ID" value="NZ_JBHRRZ010000012.1"/>
</dbReference>
<name>A0ABV7A4L1_9BACI</name>
<gene>
    <name evidence="1" type="ORF">ACFODW_06435</name>
</gene>